<feature type="domain" description="SCP" evidence="3">
    <location>
        <begin position="26"/>
        <end position="160"/>
    </location>
</feature>
<feature type="region of interest" description="Disordered" evidence="1">
    <location>
        <begin position="199"/>
        <end position="226"/>
    </location>
</feature>
<dbReference type="AlphaFoldDB" id="A0A8J2K8T9"/>
<feature type="signal peptide" evidence="2">
    <location>
        <begin position="1"/>
        <end position="15"/>
    </location>
</feature>
<keyword evidence="2" id="KW-0732">Signal</keyword>
<evidence type="ECO:0000313" key="5">
    <source>
        <dbReference type="Proteomes" id="UP000708208"/>
    </source>
</evidence>
<dbReference type="InterPro" id="IPR034113">
    <property type="entry name" value="SCP_GAPR1-like"/>
</dbReference>
<reference evidence="4" key="1">
    <citation type="submission" date="2021-06" db="EMBL/GenBank/DDBJ databases">
        <authorList>
            <person name="Hodson N. C."/>
            <person name="Mongue J. A."/>
            <person name="Jaron S. K."/>
        </authorList>
    </citation>
    <scope>NUCLEOTIDE SEQUENCE</scope>
</reference>
<dbReference type="EMBL" id="CAJVCH010089304">
    <property type="protein sequence ID" value="CAG7722440.1"/>
    <property type="molecule type" value="Genomic_DNA"/>
</dbReference>
<proteinExistence type="predicted"/>
<name>A0A8J2K8T9_9HEXA</name>
<dbReference type="PANTHER" id="PTHR10334">
    <property type="entry name" value="CYSTEINE-RICH SECRETORY PROTEIN-RELATED"/>
    <property type="match status" value="1"/>
</dbReference>
<dbReference type="OrthoDB" id="337038at2759"/>
<dbReference type="CDD" id="cd05382">
    <property type="entry name" value="CAP_GAPR1-like"/>
    <property type="match status" value="2"/>
</dbReference>
<dbReference type="Pfam" id="PF00188">
    <property type="entry name" value="CAP"/>
    <property type="match status" value="2"/>
</dbReference>
<organism evidence="4 5">
    <name type="scientific">Allacma fusca</name>
    <dbReference type="NCBI Taxonomy" id="39272"/>
    <lineage>
        <taxon>Eukaryota</taxon>
        <taxon>Metazoa</taxon>
        <taxon>Ecdysozoa</taxon>
        <taxon>Arthropoda</taxon>
        <taxon>Hexapoda</taxon>
        <taxon>Collembola</taxon>
        <taxon>Symphypleona</taxon>
        <taxon>Sminthuridae</taxon>
        <taxon>Allacma</taxon>
    </lineage>
</organism>
<dbReference type="InterPro" id="IPR001283">
    <property type="entry name" value="CRISP-related"/>
</dbReference>
<gene>
    <name evidence="4" type="ORF">AFUS01_LOCUS11572</name>
</gene>
<dbReference type="Proteomes" id="UP000708208">
    <property type="component" value="Unassembled WGS sequence"/>
</dbReference>
<evidence type="ECO:0000259" key="3">
    <source>
        <dbReference type="SMART" id="SM00198"/>
    </source>
</evidence>
<evidence type="ECO:0000256" key="2">
    <source>
        <dbReference type="SAM" id="SignalP"/>
    </source>
</evidence>
<feature type="chain" id="PRO_5035311672" description="SCP domain-containing protein" evidence="2">
    <location>
        <begin position="16"/>
        <end position="376"/>
    </location>
</feature>
<comment type="caution">
    <text evidence="4">The sequence shown here is derived from an EMBL/GenBank/DDBJ whole genome shotgun (WGS) entry which is preliminary data.</text>
</comment>
<accession>A0A8J2K8T9</accession>
<evidence type="ECO:0000256" key="1">
    <source>
        <dbReference type="SAM" id="MobiDB-lite"/>
    </source>
</evidence>
<protein>
    <recommendedName>
        <fullName evidence="3">SCP domain-containing protein</fullName>
    </recommendedName>
</protein>
<dbReference type="InterPro" id="IPR014044">
    <property type="entry name" value="CAP_dom"/>
</dbReference>
<keyword evidence="5" id="KW-1185">Reference proteome</keyword>
<feature type="compositionally biased region" description="Low complexity" evidence="1">
    <location>
        <begin position="199"/>
        <end position="209"/>
    </location>
</feature>
<dbReference type="SMART" id="SM00198">
    <property type="entry name" value="SCP"/>
    <property type="match status" value="2"/>
</dbReference>
<sequence>MKLLVCLLAFILAHAAIPSLGLDSDDYEIVALNLHNNHRTLHGAPALVLDEDLQIAAQGYATYLARNNLPLNPKRGLKYGQNFFELNARGGALPNDTELVESAVDSWYSKAKSHDYINPTLSTFTQMVWRSTKLFGIGVGKNGDRAVIVAMYDPPGNVMGYFHENVLSNSFHSDSASGVLPPRRFTSTTTTPISFTTTKVTTTETPTRYTTRKVPESPSDKGPVAELSERDIQKVALDLHNSFRSKHGSPDLVLDDELSLDAQRYAESLASGKPKSRTSTGQNIFRFSGFTLSSQEAVEKAIGQWYAAKSVYNWNNPLSSPNDANLFSQLVWKNSTKLGIGYVTKKNGNVVVAFYAPAGNILSLEEYTKNVPRELN</sequence>
<feature type="domain" description="SCP" evidence="3">
    <location>
        <begin position="231"/>
        <end position="363"/>
    </location>
</feature>
<evidence type="ECO:0000313" key="4">
    <source>
        <dbReference type="EMBL" id="CAG7722440.1"/>
    </source>
</evidence>